<evidence type="ECO:0000313" key="1">
    <source>
        <dbReference type="EMBL" id="GIY08155.1"/>
    </source>
</evidence>
<gene>
    <name evidence="1" type="ORF">CEXT_503381</name>
</gene>
<keyword evidence="2" id="KW-1185">Reference proteome</keyword>
<organism evidence="1 2">
    <name type="scientific">Caerostris extrusa</name>
    <name type="common">Bark spider</name>
    <name type="synonym">Caerostris bankana</name>
    <dbReference type="NCBI Taxonomy" id="172846"/>
    <lineage>
        <taxon>Eukaryota</taxon>
        <taxon>Metazoa</taxon>
        <taxon>Ecdysozoa</taxon>
        <taxon>Arthropoda</taxon>
        <taxon>Chelicerata</taxon>
        <taxon>Arachnida</taxon>
        <taxon>Araneae</taxon>
        <taxon>Araneomorphae</taxon>
        <taxon>Entelegynae</taxon>
        <taxon>Araneoidea</taxon>
        <taxon>Araneidae</taxon>
        <taxon>Caerostris</taxon>
    </lineage>
</organism>
<reference evidence="1 2" key="1">
    <citation type="submission" date="2021-06" db="EMBL/GenBank/DDBJ databases">
        <title>Caerostris extrusa draft genome.</title>
        <authorList>
            <person name="Kono N."/>
            <person name="Arakawa K."/>
        </authorList>
    </citation>
    <scope>NUCLEOTIDE SEQUENCE [LARGE SCALE GENOMIC DNA]</scope>
</reference>
<comment type="caution">
    <text evidence="1">The sequence shown here is derived from an EMBL/GenBank/DDBJ whole genome shotgun (WGS) entry which is preliminary data.</text>
</comment>
<name>A0AAV4QGB4_CAEEX</name>
<evidence type="ECO:0000313" key="2">
    <source>
        <dbReference type="Proteomes" id="UP001054945"/>
    </source>
</evidence>
<protein>
    <submittedName>
        <fullName evidence="1">Uncharacterized protein</fullName>
    </submittedName>
</protein>
<proteinExistence type="predicted"/>
<dbReference type="AlphaFoldDB" id="A0AAV4QGB4"/>
<accession>A0AAV4QGB4</accession>
<sequence length="87" mass="10117">MWINCTVGRRSRLSQQRIIPTLRLYCTTHLLTFINIVSRELFHRVSSFNVLQSVKTMDVRLDLARNKSRDKCADSPSRTMCGLTMNN</sequence>
<dbReference type="EMBL" id="BPLR01006207">
    <property type="protein sequence ID" value="GIY08155.1"/>
    <property type="molecule type" value="Genomic_DNA"/>
</dbReference>
<dbReference type="Proteomes" id="UP001054945">
    <property type="component" value="Unassembled WGS sequence"/>
</dbReference>